<protein>
    <submittedName>
        <fullName evidence="2">1,3-beta-glucan synthase component GLS2</fullName>
    </submittedName>
</protein>
<evidence type="ECO:0000313" key="3">
    <source>
        <dbReference type="Proteomes" id="UP001163105"/>
    </source>
</evidence>
<evidence type="ECO:0000313" key="2">
    <source>
        <dbReference type="EMBL" id="KAJ6440043.1"/>
    </source>
</evidence>
<sequence length="95" mass="10628">MKLMLLAGAVLAATGLASPIEARDLHRVTYTFKDAEVFFDVGAKVDKIIREATGQQYWICNRALPPTCYPPPLETDVIEELEDLPGVIVHFIERE</sequence>
<comment type="caution">
    <text evidence="2">The sequence shown here is derived from an EMBL/GenBank/DDBJ whole genome shotgun (WGS) entry which is preliminary data.</text>
</comment>
<keyword evidence="3" id="KW-1185">Reference proteome</keyword>
<gene>
    <name evidence="2" type="ORF">O9K51_07934</name>
</gene>
<name>A0AB34FMB2_9HYPO</name>
<dbReference type="Proteomes" id="UP001163105">
    <property type="component" value="Unassembled WGS sequence"/>
</dbReference>
<feature type="signal peptide" evidence="1">
    <location>
        <begin position="1"/>
        <end position="22"/>
    </location>
</feature>
<feature type="chain" id="PRO_5044341544" evidence="1">
    <location>
        <begin position="23"/>
        <end position="95"/>
    </location>
</feature>
<keyword evidence="1" id="KW-0732">Signal</keyword>
<evidence type="ECO:0000256" key="1">
    <source>
        <dbReference type="SAM" id="SignalP"/>
    </source>
</evidence>
<dbReference type="AlphaFoldDB" id="A0AB34FMB2"/>
<organism evidence="2 3">
    <name type="scientific">Purpureocillium lavendulum</name>
    <dbReference type="NCBI Taxonomy" id="1247861"/>
    <lineage>
        <taxon>Eukaryota</taxon>
        <taxon>Fungi</taxon>
        <taxon>Dikarya</taxon>
        <taxon>Ascomycota</taxon>
        <taxon>Pezizomycotina</taxon>
        <taxon>Sordariomycetes</taxon>
        <taxon>Hypocreomycetidae</taxon>
        <taxon>Hypocreales</taxon>
        <taxon>Ophiocordycipitaceae</taxon>
        <taxon>Purpureocillium</taxon>
    </lineage>
</organism>
<proteinExistence type="predicted"/>
<accession>A0AB34FMB2</accession>
<reference evidence="2" key="1">
    <citation type="submission" date="2023-01" db="EMBL/GenBank/DDBJ databases">
        <title>The growth and conidiation of Purpureocillium lavendulum are regulated by nitrogen source and histone H3K14 acetylation.</title>
        <authorList>
            <person name="Tang P."/>
            <person name="Han J."/>
            <person name="Zhang C."/>
            <person name="Tang P."/>
            <person name="Qi F."/>
            <person name="Zhang K."/>
            <person name="Liang L."/>
        </authorList>
    </citation>
    <scope>NUCLEOTIDE SEQUENCE</scope>
    <source>
        <strain evidence="2">YMF1.00683</strain>
    </source>
</reference>
<dbReference type="EMBL" id="JAQHRD010000006">
    <property type="protein sequence ID" value="KAJ6440043.1"/>
    <property type="molecule type" value="Genomic_DNA"/>
</dbReference>